<evidence type="ECO:0000313" key="2">
    <source>
        <dbReference type="EMBL" id="MBW46778.1"/>
    </source>
</evidence>
<feature type="signal peptide" evidence="1">
    <location>
        <begin position="1"/>
        <end position="17"/>
    </location>
</feature>
<accession>A0A2M4B1U3</accession>
<name>A0A2M4B1U3_9DIPT</name>
<sequence length="91" mass="10264">MFIFSFFSLINVPHLCALPRLESALYSACRSILRVAPPFLTNIFVKQLSRFNSQPSSWRSPGAQINAFRCVALCSWPINLCSPVSVLFIKQ</sequence>
<dbReference type="EMBL" id="GGFK01013457">
    <property type="protein sequence ID" value="MBW46778.1"/>
    <property type="molecule type" value="Transcribed_RNA"/>
</dbReference>
<proteinExistence type="predicted"/>
<reference evidence="2" key="1">
    <citation type="submission" date="2018-01" db="EMBL/GenBank/DDBJ databases">
        <title>An insight into the sialome of Amazonian anophelines.</title>
        <authorList>
            <person name="Ribeiro J.M."/>
            <person name="Scarpassa V."/>
            <person name="Calvo E."/>
        </authorList>
    </citation>
    <scope>NUCLEOTIDE SEQUENCE</scope>
    <source>
        <tissue evidence="2">Salivary glands</tissue>
    </source>
</reference>
<keyword evidence="1" id="KW-0732">Signal</keyword>
<dbReference type="AlphaFoldDB" id="A0A2M4B1U3"/>
<evidence type="ECO:0000256" key="1">
    <source>
        <dbReference type="SAM" id="SignalP"/>
    </source>
</evidence>
<organism evidence="2">
    <name type="scientific">Anopheles triannulatus</name>
    <dbReference type="NCBI Taxonomy" id="58253"/>
    <lineage>
        <taxon>Eukaryota</taxon>
        <taxon>Metazoa</taxon>
        <taxon>Ecdysozoa</taxon>
        <taxon>Arthropoda</taxon>
        <taxon>Hexapoda</taxon>
        <taxon>Insecta</taxon>
        <taxon>Pterygota</taxon>
        <taxon>Neoptera</taxon>
        <taxon>Endopterygota</taxon>
        <taxon>Diptera</taxon>
        <taxon>Nematocera</taxon>
        <taxon>Culicoidea</taxon>
        <taxon>Culicidae</taxon>
        <taxon>Anophelinae</taxon>
        <taxon>Anopheles</taxon>
    </lineage>
</organism>
<protein>
    <submittedName>
        <fullName evidence="2">Putative secreted protein</fullName>
    </submittedName>
</protein>
<feature type="chain" id="PRO_5014843975" evidence="1">
    <location>
        <begin position="18"/>
        <end position="91"/>
    </location>
</feature>